<dbReference type="EMBL" id="CP036526">
    <property type="protein sequence ID" value="QDT10410.1"/>
    <property type="molecule type" value="Genomic_DNA"/>
</dbReference>
<evidence type="ECO:0000256" key="2">
    <source>
        <dbReference type="SAM" id="SignalP"/>
    </source>
</evidence>
<accession>A0A517NTG0</accession>
<dbReference type="RefSeq" id="WP_145417967.1">
    <property type="nucleotide sequence ID" value="NZ_CP036526.1"/>
</dbReference>
<dbReference type="Proteomes" id="UP000319817">
    <property type="component" value="Chromosome"/>
</dbReference>
<evidence type="ECO:0000313" key="4">
    <source>
        <dbReference type="Proteomes" id="UP000319817"/>
    </source>
</evidence>
<keyword evidence="2" id="KW-0732">Signal</keyword>
<feature type="chain" id="PRO_5022135487" description="Cna protein B-type domain protein" evidence="2">
    <location>
        <begin position="30"/>
        <end position="428"/>
    </location>
</feature>
<keyword evidence="4" id="KW-1185">Reference proteome</keyword>
<feature type="compositionally biased region" description="Polar residues" evidence="1">
    <location>
        <begin position="412"/>
        <end position="421"/>
    </location>
</feature>
<evidence type="ECO:0000256" key="1">
    <source>
        <dbReference type="SAM" id="MobiDB-lite"/>
    </source>
</evidence>
<feature type="signal peptide" evidence="2">
    <location>
        <begin position="1"/>
        <end position="29"/>
    </location>
</feature>
<feature type="region of interest" description="Disordered" evidence="1">
    <location>
        <begin position="386"/>
        <end position="428"/>
    </location>
</feature>
<evidence type="ECO:0008006" key="5">
    <source>
        <dbReference type="Google" id="ProtNLM"/>
    </source>
</evidence>
<evidence type="ECO:0000313" key="3">
    <source>
        <dbReference type="EMBL" id="QDT10410.1"/>
    </source>
</evidence>
<protein>
    <recommendedName>
        <fullName evidence="5">Cna protein B-type domain protein</fullName>
    </recommendedName>
</protein>
<dbReference type="AlphaFoldDB" id="A0A517NTG0"/>
<reference evidence="3 4" key="1">
    <citation type="submission" date="2019-02" db="EMBL/GenBank/DDBJ databases">
        <title>Deep-cultivation of Planctomycetes and their phenomic and genomic characterization uncovers novel biology.</title>
        <authorList>
            <person name="Wiegand S."/>
            <person name="Jogler M."/>
            <person name="Boedeker C."/>
            <person name="Pinto D."/>
            <person name="Vollmers J."/>
            <person name="Rivas-Marin E."/>
            <person name="Kohn T."/>
            <person name="Peeters S.H."/>
            <person name="Heuer A."/>
            <person name="Rast P."/>
            <person name="Oberbeckmann S."/>
            <person name="Bunk B."/>
            <person name="Jeske O."/>
            <person name="Meyerdierks A."/>
            <person name="Storesund J.E."/>
            <person name="Kallscheuer N."/>
            <person name="Luecker S."/>
            <person name="Lage O.M."/>
            <person name="Pohl T."/>
            <person name="Merkel B.J."/>
            <person name="Hornburger P."/>
            <person name="Mueller R.-W."/>
            <person name="Bruemmer F."/>
            <person name="Labrenz M."/>
            <person name="Spormann A.M."/>
            <person name="Op den Camp H."/>
            <person name="Overmann J."/>
            <person name="Amann R."/>
            <person name="Jetten M.S.M."/>
            <person name="Mascher T."/>
            <person name="Medema M.H."/>
            <person name="Devos D.P."/>
            <person name="Kaster A.-K."/>
            <person name="Ovreas L."/>
            <person name="Rohde M."/>
            <person name="Galperin M.Y."/>
            <person name="Jogler C."/>
        </authorList>
    </citation>
    <scope>NUCLEOTIDE SEQUENCE [LARGE SCALE GENOMIC DNA]</scope>
    <source>
        <strain evidence="3 4">K23_9</strain>
    </source>
</reference>
<organism evidence="3 4">
    <name type="scientific">Stieleria marina</name>
    <dbReference type="NCBI Taxonomy" id="1930275"/>
    <lineage>
        <taxon>Bacteria</taxon>
        <taxon>Pseudomonadati</taxon>
        <taxon>Planctomycetota</taxon>
        <taxon>Planctomycetia</taxon>
        <taxon>Pirellulales</taxon>
        <taxon>Pirellulaceae</taxon>
        <taxon>Stieleria</taxon>
    </lineage>
</organism>
<gene>
    <name evidence="3" type="ORF">K239x_23660</name>
</gene>
<name>A0A517NTG0_9BACT</name>
<proteinExistence type="predicted"/>
<sequence precursor="true">MTLRRIQRAVCLVAFTLGSSSLLSPTAIAQELGIVDNESATRRIPADNVALFDANHAVVSVQLKSISDSMDDTLAGTSVTVIDPEKSIQTLTADESGVVEIHDVQEGVYAVVATNGVAHGAMMVACRKVEVADPDGKGDADPFDLDFEREPQIEPINLMMMRVGQDSLRPIIANNFLLEQELSLRIVDQALVRNSLSSAAFESTIQLGEDGALRGRLISVINPTSRYSGVAGTLIVIFKDGIPIGKTTANALGQFQINSLKPGTHGLVVAGRGGYAAFGFNAVEGKNLLARSDGSRSFAYSQLMNDGEVLPVALLPPPMMAAIQTSVETIYDAQTELQENTQQMLAQDNGPSQKDLATLESLRNSMATNNVEAKTPIKEAPAQVMQPLAPPVAAAPDKLSHRQKKVPVNPLRLTNRNSNAPYNPLRAE</sequence>